<evidence type="ECO:0000313" key="1">
    <source>
        <dbReference type="EMBL" id="CAB4029690.1"/>
    </source>
</evidence>
<reference evidence="1" key="1">
    <citation type="submission" date="2020-04" db="EMBL/GenBank/DDBJ databases">
        <authorList>
            <person name="Alioto T."/>
            <person name="Alioto T."/>
            <person name="Gomez Garrido J."/>
        </authorList>
    </citation>
    <scope>NUCLEOTIDE SEQUENCE</scope>
    <source>
        <strain evidence="1">A484AB</strain>
    </source>
</reference>
<proteinExistence type="predicted"/>
<name>A0A6S7JL31_PARCT</name>
<protein>
    <submittedName>
        <fullName evidence="1">Uncharacterized protein</fullName>
    </submittedName>
</protein>
<comment type="caution">
    <text evidence="1">The sequence shown here is derived from an EMBL/GenBank/DDBJ whole genome shotgun (WGS) entry which is preliminary data.</text>
</comment>
<evidence type="ECO:0000313" key="2">
    <source>
        <dbReference type="Proteomes" id="UP001152795"/>
    </source>
</evidence>
<dbReference type="EMBL" id="CACRXK020016341">
    <property type="protein sequence ID" value="CAB4029690.1"/>
    <property type="molecule type" value="Genomic_DNA"/>
</dbReference>
<dbReference type="AlphaFoldDB" id="A0A6S7JL31"/>
<gene>
    <name evidence="1" type="ORF">PACLA_8A080049</name>
</gene>
<sequence>MDSSNRIPVFIGLSVVAVTAVFVVVRKYFSSISDGKTPTALDPTEKIAFEMIEKETSSFEQGWKEEIEQSVQQAFKNWRVTAVLEEKTYDFWAALTSGILQRKIDDKDR</sequence>
<accession>A0A6S7JL31</accession>
<organism evidence="1 2">
    <name type="scientific">Paramuricea clavata</name>
    <name type="common">Red gorgonian</name>
    <name type="synonym">Violescent sea-whip</name>
    <dbReference type="NCBI Taxonomy" id="317549"/>
    <lineage>
        <taxon>Eukaryota</taxon>
        <taxon>Metazoa</taxon>
        <taxon>Cnidaria</taxon>
        <taxon>Anthozoa</taxon>
        <taxon>Octocorallia</taxon>
        <taxon>Malacalcyonacea</taxon>
        <taxon>Plexauridae</taxon>
        <taxon>Paramuricea</taxon>
    </lineage>
</organism>
<keyword evidence="2" id="KW-1185">Reference proteome</keyword>
<dbReference type="Proteomes" id="UP001152795">
    <property type="component" value="Unassembled WGS sequence"/>
</dbReference>